<dbReference type="EMBL" id="JAUJYO010000003">
    <property type="protein sequence ID" value="KAK1322266.1"/>
    <property type="molecule type" value="Genomic_DNA"/>
</dbReference>
<proteinExistence type="predicted"/>
<dbReference type="Proteomes" id="UP001180020">
    <property type="component" value="Unassembled WGS sequence"/>
</dbReference>
<name>A0AAV9F8L2_ACOCL</name>
<gene>
    <name evidence="1" type="ORF">QJS10_CPA03g01403</name>
</gene>
<keyword evidence="2" id="KW-1185">Reference proteome</keyword>
<protein>
    <submittedName>
        <fullName evidence="1">Uncharacterized protein</fullName>
    </submittedName>
</protein>
<dbReference type="PANTHER" id="PTHR34121">
    <property type="entry name" value="MYOSIN-11"/>
    <property type="match status" value="1"/>
</dbReference>
<reference evidence="1" key="2">
    <citation type="submission" date="2023-06" db="EMBL/GenBank/DDBJ databases">
        <authorList>
            <person name="Ma L."/>
            <person name="Liu K.-W."/>
            <person name="Li Z."/>
            <person name="Hsiao Y.-Y."/>
            <person name="Qi Y."/>
            <person name="Fu T."/>
            <person name="Tang G."/>
            <person name="Zhang D."/>
            <person name="Sun W.-H."/>
            <person name="Liu D.-K."/>
            <person name="Li Y."/>
            <person name="Chen G.-Z."/>
            <person name="Liu X.-D."/>
            <person name="Liao X.-Y."/>
            <person name="Jiang Y.-T."/>
            <person name="Yu X."/>
            <person name="Hao Y."/>
            <person name="Huang J."/>
            <person name="Zhao X.-W."/>
            <person name="Ke S."/>
            <person name="Chen Y.-Y."/>
            <person name="Wu W.-L."/>
            <person name="Hsu J.-L."/>
            <person name="Lin Y.-F."/>
            <person name="Huang M.-D."/>
            <person name="Li C.-Y."/>
            <person name="Huang L."/>
            <person name="Wang Z.-W."/>
            <person name="Zhao X."/>
            <person name="Zhong W.-Y."/>
            <person name="Peng D.-H."/>
            <person name="Ahmad S."/>
            <person name="Lan S."/>
            <person name="Zhang J.-S."/>
            <person name="Tsai W.-C."/>
            <person name="Van De Peer Y."/>
            <person name="Liu Z.-J."/>
        </authorList>
    </citation>
    <scope>NUCLEOTIDE SEQUENCE</scope>
    <source>
        <strain evidence="1">CP</strain>
        <tissue evidence="1">Leaves</tissue>
    </source>
</reference>
<dbReference type="AlphaFoldDB" id="A0AAV9F8L2"/>
<reference evidence="1" key="1">
    <citation type="journal article" date="2023" name="Nat. Commun.">
        <title>Diploid and tetraploid genomes of Acorus and the evolution of monocots.</title>
        <authorList>
            <person name="Ma L."/>
            <person name="Liu K.W."/>
            <person name="Li Z."/>
            <person name="Hsiao Y.Y."/>
            <person name="Qi Y."/>
            <person name="Fu T."/>
            <person name="Tang G.D."/>
            <person name="Zhang D."/>
            <person name="Sun W.H."/>
            <person name="Liu D.K."/>
            <person name="Li Y."/>
            <person name="Chen G.Z."/>
            <person name="Liu X.D."/>
            <person name="Liao X.Y."/>
            <person name="Jiang Y.T."/>
            <person name="Yu X."/>
            <person name="Hao Y."/>
            <person name="Huang J."/>
            <person name="Zhao X.W."/>
            <person name="Ke S."/>
            <person name="Chen Y.Y."/>
            <person name="Wu W.L."/>
            <person name="Hsu J.L."/>
            <person name="Lin Y.F."/>
            <person name="Huang M.D."/>
            <person name="Li C.Y."/>
            <person name="Huang L."/>
            <person name="Wang Z.W."/>
            <person name="Zhao X."/>
            <person name="Zhong W.Y."/>
            <person name="Peng D.H."/>
            <person name="Ahmad S."/>
            <person name="Lan S."/>
            <person name="Zhang J.S."/>
            <person name="Tsai W.C."/>
            <person name="Van de Peer Y."/>
            <person name="Liu Z.J."/>
        </authorList>
    </citation>
    <scope>NUCLEOTIDE SEQUENCE</scope>
    <source>
        <strain evidence="1">CP</strain>
    </source>
</reference>
<evidence type="ECO:0000313" key="2">
    <source>
        <dbReference type="Proteomes" id="UP001180020"/>
    </source>
</evidence>
<organism evidence="1 2">
    <name type="scientific">Acorus calamus</name>
    <name type="common">Sweet flag</name>
    <dbReference type="NCBI Taxonomy" id="4465"/>
    <lineage>
        <taxon>Eukaryota</taxon>
        <taxon>Viridiplantae</taxon>
        <taxon>Streptophyta</taxon>
        <taxon>Embryophyta</taxon>
        <taxon>Tracheophyta</taxon>
        <taxon>Spermatophyta</taxon>
        <taxon>Magnoliopsida</taxon>
        <taxon>Liliopsida</taxon>
        <taxon>Acoraceae</taxon>
        <taxon>Acorus</taxon>
    </lineage>
</organism>
<dbReference type="PANTHER" id="PTHR34121:SF1">
    <property type="entry name" value="FILAMIN-A-INTERACTING PROTEIN 1"/>
    <property type="match status" value="1"/>
</dbReference>
<comment type="caution">
    <text evidence="1">The sequence shown here is derived from an EMBL/GenBank/DDBJ whole genome shotgun (WGS) entry which is preliminary data.</text>
</comment>
<accession>A0AAV9F8L2</accession>
<evidence type="ECO:0000313" key="1">
    <source>
        <dbReference type="EMBL" id="KAK1322266.1"/>
    </source>
</evidence>
<sequence>MSWLRSAVNKAVEVGGKNNITRTVKNYADTVVHQAGQAVAGGAKIIQERMVLFLDPDLGGEPMTFRDVFLHSQALEGITLSMILV</sequence>